<keyword evidence="18" id="KW-0131">Cell cycle</keyword>
<dbReference type="InterPro" id="IPR011009">
    <property type="entry name" value="Kinase-like_dom_sf"/>
</dbReference>
<dbReference type="PANTHER" id="PTHR24056:SF254">
    <property type="entry name" value="CYCLIN-DEPENDENT KINASE 2"/>
    <property type="match status" value="1"/>
</dbReference>
<proteinExistence type="inferred from homology"/>
<dbReference type="GO" id="GO:0010468">
    <property type="term" value="P:regulation of gene expression"/>
    <property type="evidence" value="ECO:0007669"/>
    <property type="project" value="TreeGrafter"/>
</dbReference>
<dbReference type="InterPro" id="IPR017441">
    <property type="entry name" value="Protein_kinase_ATP_BS"/>
</dbReference>
<evidence type="ECO:0000256" key="11">
    <source>
        <dbReference type="ARBA" id="ARBA00042858"/>
    </source>
</evidence>
<dbReference type="FunFam" id="1.10.510.10:FF:000624">
    <property type="entry name" value="Mitogen-activated protein kinase"/>
    <property type="match status" value="1"/>
</dbReference>
<dbReference type="PROSITE" id="PS50011">
    <property type="entry name" value="PROTEIN_KINASE_DOM"/>
    <property type="match status" value="1"/>
</dbReference>
<organism evidence="18 19">
    <name type="scientific">Blastocystis sp. subtype 1 (strain ATCC 50177 / NandII)</name>
    <dbReference type="NCBI Taxonomy" id="478820"/>
    <lineage>
        <taxon>Eukaryota</taxon>
        <taxon>Sar</taxon>
        <taxon>Stramenopiles</taxon>
        <taxon>Bigyra</taxon>
        <taxon>Opalozoa</taxon>
        <taxon>Opalinata</taxon>
        <taxon>Blastocystidae</taxon>
        <taxon>Blastocystis</taxon>
    </lineage>
</organism>
<evidence type="ECO:0000256" key="1">
    <source>
        <dbReference type="ARBA" id="ARBA00006485"/>
    </source>
</evidence>
<evidence type="ECO:0000313" key="18">
    <source>
        <dbReference type="EMBL" id="OAO17238.1"/>
    </source>
</evidence>
<dbReference type="AlphaFoldDB" id="A0A196SJM1"/>
<dbReference type="PROSITE" id="PS00107">
    <property type="entry name" value="PROTEIN_KINASE_ATP"/>
    <property type="match status" value="1"/>
</dbReference>
<dbReference type="PANTHER" id="PTHR24056">
    <property type="entry name" value="CELL DIVISION PROTEIN KINASE"/>
    <property type="match status" value="1"/>
</dbReference>
<evidence type="ECO:0000313" key="19">
    <source>
        <dbReference type="Proteomes" id="UP000078348"/>
    </source>
</evidence>
<dbReference type="PROSITE" id="PS00108">
    <property type="entry name" value="PROTEIN_KINASE_ST"/>
    <property type="match status" value="1"/>
</dbReference>
<evidence type="ECO:0000256" key="12">
    <source>
        <dbReference type="ARBA" id="ARBA00047811"/>
    </source>
</evidence>
<evidence type="ECO:0000256" key="7">
    <source>
        <dbReference type="ARBA" id="ARBA00022840"/>
    </source>
</evidence>
<comment type="subunit">
    <text evidence="8">May form a complex composed of at least the catalytic subunit CRK2 and a cyclin.</text>
</comment>
<dbReference type="GO" id="GO:0000082">
    <property type="term" value="P:G1/S transition of mitotic cell cycle"/>
    <property type="evidence" value="ECO:0007669"/>
    <property type="project" value="TreeGrafter"/>
</dbReference>
<dbReference type="GO" id="GO:0004693">
    <property type="term" value="F:cyclin-dependent protein serine/threonine kinase activity"/>
    <property type="evidence" value="ECO:0007669"/>
    <property type="project" value="UniProtKB-EC"/>
</dbReference>
<comment type="catalytic activity">
    <reaction evidence="12">
        <text>L-threonyl-[protein] + ATP = O-phospho-L-threonyl-[protein] + ADP + H(+)</text>
        <dbReference type="Rhea" id="RHEA:46608"/>
        <dbReference type="Rhea" id="RHEA-COMP:11060"/>
        <dbReference type="Rhea" id="RHEA-COMP:11605"/>
        <dbReference type="ChEBI" id="CHEBI:15378"/>
        <dbReference type="ChEBI" id="CHEBI:30013"/>
        <dbReference type="ChEBI" id="CHEBI:30616"/>
        <dbReference type="ChEBI" id="CHEBI:61977"/>
        <dbReference type="ChEBI" id="CHEBI:456216"/>
        <dbReference type="EC" id="2.7.11.22"/>
    </reaction>
</comment>
<dbReference type="Gene3D" id="3.30.200.20">
    <property type="entry name" value="Phosphorylase Kinase, domain 1"/>
    <property type="match status" value="1"/>
</dbReference>
<dbReference type="Proteomes" id="UP000078348">
    <property type="component" value="Unassembled WGS sequence"/>
</dbReference>
<dbReference type="EMBL" id="LXWW01000040">
    <property type="protein sequence ID" value="OAO17238.1"/>
    <property type="molecule type" value="Genomic_DNA"/>
</dbReference>
<keyword evidence="18" id="KW-0132">Cell division</keyword>
<gene>
    <name evidence="18" type="ORF">AV274_1043</name>
    <name evidence="17" type="ORF">AV274_2846</name>
</gene>
<keyword evidence="4" id="KW-0808">Transferase</keyword>
<dbReference type="InterPro" id="IPR000719">
    <property type="entry name" value="Prot_kinase_dom"/>
</dbReference>
<keyword evidence="5 14" id="KW-0547">Nucleotide-binding</keyword>
<dbReference type="EC" id="2.7.11.22" evidence="2"/>
<accession>A0A196SJM1</accession>
<dbReference type="Pfam" id="PF00069">
    <property type="entry name" value="Pkinase"/>
    <property type="match status" value="1"/>
</dbReference>
<dbReference type="SMART" id="SM00220">
    <property type="entry name" value="S_TKc"/>
    <property type="match status" value="1"/>
</dbReference>
<comment type="similarity">
    <text evidence="1">Belongs to the protein kinase superfamily. CMGC Ser/Thr protein kinase family. CDC2/CDKX subfamily.</text>
</comment>
<evidence type="ECO:0000256" key="14">
    <source>
        <dbReference type="PROSITE-ProRule" id="PRU10141"/>
    </source>
</evidence>
<keyword evidence="6 18" id="KW-0418">Kinase</keyword>
<dbReference type="STRING" id="478820.A0A196SJM1"/>
<dbReference type="GO" id="GO:0010389">
    <property type="term" value="P:regulation of G2/M transition of mitotic cell cycle"/>
    <property type="evidence" value="ECO:0007669"/>
    <property type="project" value="TreeGrafter"/>
</dbReference>
<reference evidence="18 19" key="1">
    <citation type="submission" date="2016-05" db="EMBL/GenBank/DDBJ databases">
        <title>Nuclear genome of Blastocystis sp. subtype 1 NandII.</title>
        <authorList>
            <person name="Gentekaki E."/>
            <person name="Curtis B."/>
            <person name="Stairs C."/>
            <person name="Eme L."/>
            <person name="Herman E."/>
            <person name="Klimes V."/>
            <person name="Arias M.C."/>
            <person name="Elias M."/>
            <person name="Hilliou F."/>
            <person name="Klute M."/>
            <person name="Malik S.-B."/>
            <person name="Pightling A."/>
            <person name="Rachubinski R."/>
            <person name="Salas D."/>
            <person name="Schlacht A."/>
            <person name="Suga H."/>
            <person name="Archibald J."/>
            <person name="Ball S.G."/>
            <person name="Clark G."/>
            <person name="Dacks J."/>
            <person name="Van Der Giezen M."/>
            <person name="Tsaousis A."/>
            <person name="Roger A."/>
        </authorList>
    </citation>
    <scope>NUCLEOTIDE SEQUENCE [LARGE SCALE GENOMIC DNA]</scope>
    <source>
        <strain evidence="19">ATCC 50177 / NandII</strain>
        <strain evidence="18">NandII</strain>
    </source>
</reference>
<dbReference type="EMBL" id="LXWW01000139">
    <property type="protein sequence ID" value="OAO15507.1"/>
    <property type="molecule type" value="Genomic_DNA"/>
</dbReference>
<dbReference type="GO" id="GO:0007165">
    <property type="term" value="P:signal transduction"/>
    <property type="evidence" value="ECO:0007669"/>
    <property type="project" value="TreeGrafter"/>
</dbReference>
<dbReference type="GO" id="GO:0005737">
    <property type="term" value="C:cytoplasm"/>
    <property type="evidence" value="ECO:0007669"/>
    <property type="project" value="TreeGrafter"/>
</dbReference>
<evidence type="ECO:0000256" key="9">
    <source>
        <dbReference type="ARBA" id="ARBA00039612"/>
    </source>
</evidence>
<dbReference type="InterPro" id="IPR008271">
    <property type="entry name" value="Ser/Thr_kinase_AS"/>
</dbReference>
<evidence type="ECO:0000259" key="16">
    <source>
        <dbReference type="PROSITE" id="PS50011"/>
    </source>
</evidence>
<dbReference type="OrthoDB" id="1732493at2759"/>
<dbReference type="GO" id="GO:0000307">
    <property type="term" value="C:cyclin-dependent protein kinase holoenzyme complex"/>
    <property type="evidence" value="ECO:0007669"/>
    <property type="project" value="TreeGrafter"/>
</dbReference>
<evidence type="ECO:0000256" key="15">
    <source>
        <dbReference type="RuleBase" id="RU000304"/>
    </source>
</evidence>
<comment type="caution">
    <text evidence="18">The sequence shown here is derived from an EMBL/GenBank/DDBJ whole genome shotgun (WGS) entry which is preliminary data.</text>
</comment>
<dbReference type="FunFam" id="3.30.200.20:FF:000375">
    <property type="entry name" value="Cell division related protein kinase 2"/>
    <property type="match status" value="1"/>
</dbReference>
<evidence type="ECO:0000256" key="4">
    <source>
        <dbReference type="ARBA" id="ARBA00022679"/>
    </source>
</evidence>
<dbReference type="GO" id="GO:0005524">
    <property type="term" value="F:ATP binding"/>
    <property type="evidence" value="ECO:0007669"/>
    <property type="project" value="UniProtKB-UniRule"/>
</dbReference>
<dbReference type="Gene3D" id="1.10.510.10">
    <property type="entry name" value="Transferase(Phosphotransferase) domain 1"/>
    <property type="match status" value="1"/>
</dbReference>
<dbReference type="GO" id="GO:0051301">
    <property type="term" value="P:cell division"/>
    <property type="evidence" value="ECO:0007669"/>
    <property type="project" value="UniProtKB-KW"/>
</dbReference>
<evidence type="ECO:0000256" key="3">
    <source>
        <dbReference type="ARBA" id="ARBA00022527"/>
    </source>
</evidence>
<keyword evidence="3 15" id="KW-0723">Serine/threonine-protein kinase</keyword>
<dbReference type="GO" id="GO:0005634">
    <property type="term" value="C:nucleus"/>
    <property type="evidence" value="ECO:0007669"/>
    <property type="project" value="TreeGrafter"/>
</dbReference>
<evidence type="ECO:0000256" key="10">
    <source>
        <dbReference type="ARBA" id="ARBA00041902"/>
    </source>
</evidence>
<feature type="binding site" evidence="14">
    <location>
        <position position="34"/>
    </location>
    <ligand>
        <name>ATP</name>
        <dbReference type="ChEBI" id="CHEBI:30616"/>
    </ligand>
</feature>
<comment type="catalytic activity">
    <reaction evidence="13">
        <text>L-seryl-[protein] + ATP = O-phospho-L-seryl-[protein] + ADP + H(+)</text>
        <dbReference type="Rhea" id="RHEA:17989"/>
        <dbReference type="Rhea" id="RHEA-COMP:9863"/>
        <dbReference type="Rhea" id="RHEA-COMP:11604"/>
        <dbReference type="ChEBI" id="CHEBI:15378"/>
        <dbReference type="ChEBI" id="CHEBI:29999"/>
        <dbReference type="ChEBI" id="CHEBI:30616"/>
        <dbReference type="ChEBI" id="CHEBI:83421"/>
        <dbReference type="ChEBI" id="CHEBI:456216"/>
        <dbReference type="EC" id="2.7.11.22"/>
    </reaction>
</comment>
<evidence type="ECO:0000256" key="2">
    <source>
        <dbReference type="ARBA" id="ARBA00012425"/>
    </source>
</evidence>
<evidence type="ECO:0000256" key="6">
    <source>
        <dbReference type="ARBA" id="ARBA00022777"/>
    </source>
</evidence>
<dbReference type="InterPro" id="IPR050108">
    <property type="entry name" value="CDK"/>
</dbReference>
<evidence type="ECO:0000256" key="8">
    <source>
        <dbReference type="ARBA" id="ARBA00038543"/>
    </source>
</evidence>
<keyword evidence="7 14" id="KW-0067">ATP-binding</keyword>
<sequence>MLNRYRRIDTIGEGAYGVVFKAMDIYTGQIVAMKKVKIEDSSDGIPSTSLREISVLRSLDHPNIVKLTDVENCDGRIHLVFECIDMTLTKYIVDHQSTGGIPIEDVKSLAYQLLLALDYIHGVGIMHRDLKPENILIHKDNVLKLCDFGLARTFSIPIGTLTHEVMTLWYRAPEILLNQEKYSPVVDIWSAGHVIVTMLQGETLTLGTPTEEIWPGVTKLPFYNKDWPKWPQRSIGKTLKNLDPLAEDLLNKMFTYNPAKRITAYDALHHPWFDSLDKSRYANPDQ</sequence>
<dbReference type="CDD" id="cd07829">
    <property type="entry name" value="STKc_CDK_like"/>
    <property type="match status" value="1"/>
</dbReference>
<protein>
    <recommendedName>
        <fullName evidence="9">Cyclin-dependent kinase 2 homolog</fullName>
        <ecNumber evidence="2">2.7.11.22</ecNumber>
    </recommendedName>
    <alternativeName>
        <fullName evidence="10">Cell division control protein 2 homolog</fullName>
    </alternativeName>
    <alternativeName>
        <fullName evidence="11">cdc2-related kinase 2</fullName>
    </alternativeName>
</protein>
<dbReference type="SUPFAM" id="SSF56112">
    <property type="entry name" value="Protein kinase-like (PK-like)"/>
    <property type="match status" value="1"/>
</dbReference>
<keyword evidence="19" id="KW-1185">Reference proteome</keyword>
<feature type="domain" description="Protein kinase" evidence="16">
    <location>
        <begin position="5"/>
        <end position="273"/>
    </location>
</feature>
<evidence type="ECO:0000256" key="5">
    <source>
        <dbReference type="ARBA" id="ARBA00022741"/>
    </source>
</evidence>
<evidence type="ECO:0000256" key="13">
    <source>
        <dbReference type="ARBA" id="ARBA00048367"/>
    </source>
</evidence>
<evidence type="ECO:0000313" key="17">
    <source>
        <dbReference type="EMBL" id="OAO15507.1"/>
    </source>
</evidence>
<dbReference type="GO" id="GO:0030332">
    <property type="term" value="F:cyclin binding"/>
    <property type="evidence" value="ECO:0007669"/>
    <property type="project" value="TreeGrafter"/>
</dbReference>
<name>A0A196SJM1_BLAHN</name>